<reference evidence="2 3" key="1">
    <citation type="submission" date="2023-02" db="EMBL/GenBank/DDBJ databases">
        <title>LHISI_Scaffold_Assembly.</title>
        <authorList>
            <person name="Stuart O.P."/>
            <person name="Cleave R."/>
            <person name="Magrath M.J.L."/>
            <person name="Mikheyev A.S."/>
        </authorList>
    </citation>
    <scope>NUCLEOTIDE SEQUENCE [LARGE SCALE GENOMIC DNA]</scope>
    <source>
        <strain evidence="2">Daus_M_001</strain>
        <tissue evidence="2">Leg muscle</tissue>
    </source>
</reference>
<proteinExistence type="predicted"/>
<comment type="caution">
    <text evidence="2">The sequence shown here is derived from an EMBL/GenBank/DDBJ whole genome shotgun (WGS) entry which is preliminary data.</text>
</comment>
<feature type="non-terminal residue" evidence="2">
    <location>
        <position position="164"/>
    </location>
</feature>
<sequence length="164" mass="18353">MLKHNSMQTHTLAETNTATQKEITVQVPQPNIVRPVDISSLPEFPSNVGRNSSRCGSANVITSSPYKTCLAESIERKKTIAALKELVHGEKKMKILRTLMVRIFRFMTVHVKVMALRMMRMQSVCYVAAFSPRTNMVKNGGSASSDMDELMKIVGLIRVLCVLR</sequence>
<gene>
    <name evidence="2" type="ORF">PR048_018754</name>
</gene>
<dbReference type="EMBL" id="JARBHB010000006">
    <property type="protein sequence ID" value="KAJ8882266.1"/>
    <property type="molecule type" value="Genomic_DNA"/>
</dbReference>
<evidence type="ECO:0000256" key="1">
    <source>
        <dbReference type="SAM" id="MobiDB-lite"/>
    </source>
</evidence>
<protein>
    <submittedName>
        <fullName evidence="2">Uncharacterized protein</fullName>
    </submittedName>
</protein>
<feature type="region of interest" description="Disordered" evidence="1">
    <location>
        <begin position="1"/>
        <end position="21"/>
    </location>
</feature>
<organism evidence="2 3">
    <name type="scientific">Dryococelus australis</name>
    <dbReference type="NCBI Taxonomy" id="614101"/>
    <lineage>
        <taxon>Eukaryota</taxon>
        <taxon>Metazoa</taxon>
        <taxon>Ecdysozoa</taxon>
        <taxon>Arthropoda</taxon>
        <taxon>Hexapoda</taxon>
        <taxon>Insecta</taxon>
        <taxon>Pterygota</taxon>
        <taxon>Neoptera</taxon>
        <taxon>Polyneoptera</taxon>
        <taxon>Phasmatodea</taxon>
        <taxon>Verophasmatodea</taxon>
        <taxon>Anareolatae</taxon>
        <taxon>Phasmatidae</taxon>
        <taxon>Eurycanthinae</taxon>
        <taxon>Dryococelus</taxon>
    </lineage>
</organism>
<evidence type="ECO:0000313" key="3">
    <source>
        <dbReference type="Proteomes" id="UP001159363"/>
    </source>
</evidence>
<keyword evidence="3" id="KW-1185">Reference proteome</keyword>
<accession>A0ABQ9HDA8</accession>
<dbReference type="Proteomes" id="UP001159363">
    <property type="component" value="Chromosome 5"/>
</dbReference>
<evidence type="ECO:0000313" key="2">
    <source>
        <dbReference type="EMBL" id="KAJ8882266.1"/>
    </source>
</evidence>
<name>A0ABQ9HDA8_9NEOP</name>